<dbReference type="eggNOG" id="COG2267">
    <property type="taxonomic scope" value="Bacteria"/>
</dbReference>
<evidence type="ECO:0000313" key="3">
    <source>
        <dbReference type="Proteomes" id="UP000016570"/>
    </source>
</evidence>
<dbReference type="GO" id="GO:0016020">
    <property type="term" value="C:membrane"/>
    <property type="evidence" value="ECO:0007669"/>
    <property type="project" value="TreeGrafter"/>
</dbReference>
<gene>
    <name evidence="2" type="ORF">VPR01S_05_02340</name>
</gene>
<proteinExistence type="predicted"/>
<reference evidence="2 3" key="1">
    <citation type="submission" date="2013-09" db="EMBL/GenBank/DDBJ databases">
        <title>Whole genome shotgun sequence of Vibrio proteolyticus NBRC 13287.</title>
        <authorList>
            <person name="Isaki S."/>
            <person name="Hosoyama A."/>
            <person name="Numata M."/>
            <person name="Hashimoto M."/>
            <person name="Hosoyama Y."/>
            <person name="Tsuchikane K."/>
            <person name="Noguchi M."/>
            <person name="Hirakata S."/>
            <person name="Ichikawa N."/>
            <person name="Ohji S."/>
            <person name="Yamazoe A."/>
            <person name="Fujita N."/>
        </authorList>
    </citation>
    <scope>NUCLEOTIDE SEQUENCE [LARGE SCALE GENOMIC DNA]</scope>
    <source>
        <strain evidence="2 3">NBRC 13287</strain>
    </source>
</reference>
<evidence type="ECO:0000259" key="1">
    <source>
        <dbReference type="Pfam" id="PF12146"/>
    </source>
</evidence>
<comment type="caution">
    <text evidence="2">The sequence shown here is derived from an EMBL/GenBank/DDBJ whole genome shotgun (WGS) entry which is preliminary data.</text>
</comment>
<dbReference type="PANTHER" id="PTHR43798">
    <property type="entry name" value="MONOACYLGLYCEROL LIPASE"/>
    <property type="match status" value="1"/>
</dbReference>
<dbReference type="Gene3D" id="3.40.50.1820">
    <property type="entry name" value="alpha/beta hydrolase"/>
    <property type="match status" value="1"/>
</dbReference>
<dbReference type="AlphaFoldDB" id="U3BAX3"/>
<name>U3BAX3_VIBPR</name>
<keyword evidence="3" id="KW-1185">Reference proteome</keyword>
<dbReference type="PANTHER" id="PTHR43798:SF33">
    <property type="entry name" value="HYDROLASE, PUTATIVE (AFU_ORTHOLOGUE AFUA_2G14860)-RELATED"/>
    <property type="match status" value="1"/>
</dbReference>
<dbReference type="SUPFAM" id="SSF53474">
    <property type="entry name" value="alpha/beta-Hydrolases"/>
    <property type="match status" value="1"/>
</dbReference>
<sequence>MPECHVRCVDIPGTGSLAHLTSPDCMEDMVDSIRQQLDGQAPIDVVAISMGGMIALKWLERYPHEVRRAVCINTSAAGFSPCYQRLKPAALVRIIGALMLPVTVRERCVYRLVSNQPNRPEVVRHWAQLQRRYPTRISNFIRQLRAAATFRIKRITAPVLFISSQHDRLVSPLATQAIAKKWKAALRINACDGHDIALDNPDWLCCEIRAWLLHSSGLLETPSIQNKEEP</sequence>
<dbReference type="EMBL" id="BATJ01000005">
    <property type="protein sequence ID" value="GAD66939.1"/>
    <property type="molecule type" value="Genomic_DNA"/>
</dbReference>
<dbReference type="STRING" id="1219065.VPR01S_05_02340"/>
<dbReference type="Pfam" id="PF12146">
    <property type="entry name" value="Hydrolase_4"/>
    <property type="match status" value="1"/>
</dbReference>
<protein>
    <recommendedName>
        <fullName evidence="1">Serine aminopeptidase S33 domain-containing protein</fullName>
    </recommendedName>
</protein>
<dbReference type="Proteomes" id="UP000016570">
    <property type="component" value="Unassembled WGS sequence"/>
</dbReference>
<evidence type="ECO:0000313" key="2">
    <source>
        <dbReference type="EMBL" id="GAD66939.1"/>
    </source>
</evidence>
<feature type="domain" description="Serine aminopeptidase S33" evidence="1">
    <location>
        <begin position="27"/>
        <end position="184"/>
    </location>
</feature>
<organism evidence="2 3">
    <name type="scientific">Vibrio proteolyticus NBRC 13287</name>
    <dbReference type="NCBI Taxonomy" id="1219065"/>
    <lineage>
        <taxon>Bacteria</taxon>
        <taxon>Pseudomonadati</taxon>
        <taxon>Pseudomonadota</taxon>
        <taxon>Gammaproteobacteria</taxon>
        <taxon>Vibrionales</taxon>
        <taxon>Vibrionaceae</taxon>
        <taxon>Vibrio</taxon>
    </lineage>
</organism>
<dbReference type="InterPro" id="IPR050266">
    <property type="entry name" value="AB_hydrolase_sf"/>
</dbReference>
<accession>U3BAX3</accession>
<dbReference type="InterPro" id="IPR029058">
    <property type="entry name" value="AB_hydrolase_fold"/>
</dbReference>
<dbReference type="InterPro" id="IPR022742">
    <property type="entry name" value="Hydrolase_4"/>
</dbReference>